<comment type="caution">
    <text evidence="3">The sequence shown here is derived from an EMBL/GenBank/DDBJ whole genome shotgun (WGS) entry which is preliminary data.</text>
</comment>
<dbReference type="EMBL" id="JBFOLK010000014">
    <property type="protein sequence ID" value="KAL2460810.1"/>
    <property type="molecule type" value="Genomic_DNA"/>
</dbReference>
<dbReference type="InterPro" id="IPR036968">
    <property type="entry name" value="Enolpyruvate_Tfrase_sf"/>
</dbReference>
<dbReference type="PANTHER" id="PTHR21090:SF5">
    <property type="entry name" value="PENTAFUNCTIONAL AROM POLYPEPTIDE"/>
    <property type="match status" value="1"/>
</dbReference>
<protein>
    <submittedName>
        <fullName evidence="3">3-phosphoshikimate 1-carboxyvinyltransferase</fullName>
    </submittedName>
</protein>
<keyword evidence="4" id="KW-1185">Reference proteome</keyword>
<dbReference type="Pfam" id="PF00275">
    <property type="entry name" value="EPSP_synthase"/>
    <property type="match status" value="2"/>
</dbReference>
<reference evidence="4" key="1">
    <citation type="submission" date="2024-07" db="EMBL/GenBank/DDBJ databases">
        <title>Two chromosome-level genome assemblies of Korean endemic species Abeliophyllum distichum and Forsythia ovata (Oleaceae).</title>
        <authorList>
            <person name="Jang H."/>
        </authorList>
    </citation>
    <scope>NUCLEOTIDE SEQUENCE [LARGE SCALE GENOMIC DNA]</scope>
</reference>
<organism evidence="3 4">
    <name type="scientific">Abeliophyllum distichum</name>
    <dbReference type="NCBI Taxonomy" id="126358"/>
    <lineage>
        <taxon>Eukaryota</taxon>
        <taxon>Viridiplantae</taxon>
        <taxon>Streptophyta</taxon>
        <taxon>Embryophyta</taxon>
        <taxon>Tracheophyta</taxon>
        <taxon>Spermatophyta</taxon>
        <taxon>Magnoliopsida</taxon>
        <taxon>eudicotyledons</taxon>
        <taxon>Gunneridae</taxon>
        <taxon>Pentapetalae</taxon>
        <taxon>asterids</taxon>
        <taxon>lamiids</taxon>
        <taxon>Lamiales</taxon>
        <taxon>Oleaceae</taxon>
        <taxon>Forsythieae</taxon>
        <taxon>Abeliophyllum</taxon>
    </lineage>
</organism>
<dbReference type="Proteomes" id="UP001604336">
    <property type="component" value="Unassembled WGS sequence"/>
</dbReference>
<gene>
    <name evidence="3" type="ORF">Adt_44230</name>
</gene>
<dbReference type="SUPFAM" id="SSF55205">
    <property type="entry name" value="EPT/RTPC-like"/>
    <property type="match status" value="1"/>
</dbReference>
<dbReference type="PANTHER" id="PTHR21090">
    <property type="entry name" value="AROM/DEHYDROQUINATE SYNTHASE"/>
    <property type="match status" value="1"/>
</dbReference>
<evidence type="ECO:0000259" key="2">
    <source>
        <dbReference type="Pfam" id="PF00275"/>
    </source>
</evidence>
<feature type="domain" description="Enolpyruvate transferase" evidence="2">
    <location>
        <begin position="6"/>
        <end position="69"/>
    </location>
</feature>
<name>A0ABD1PAB7_9LAMI</name>
<feature type="domain" description="Enolpyruvate transferase" evidence="2">
    <location>
        <begin position="103"/>
        <end position="151"/>
    </location>
</feature>
<dbReference type="Gene3D" id="3.65.10.10">
    <property type="entry name" value="Enolpyruvate transferase domain"/>
    <property type="match status" value="2"/>
</dbReference>
<evidence type="ECO:0000313" key="4">
    <source>
        <dbReference type="Proteomes" id="UP001604336"/>
    </source>
</evidence>
<evidence type="ECO:0000313" key="3">
    <source>
        <dbReference type="EMBL" id="KAL2460810.1"/>
    </source>
</evidence>
<accession>A0ABD1PAB7</accession>
<keyword evidence="1" id="KW-0808">Transferase</keyword>
<dbReference type="InterPro" id="IPR001986">
    <property type="entry name" value="Enolpyruvate_Tfrase_dom"/>
</dbReference>
<sequence length="177" mass="18925">MKFNFSLGNAGTAMRPLTAAVTADGGNSRYVLHGVPHMRERPIGDLVTGLKQLGAEVDCVLGANCPPFVQLEREAFQGDSNRISCLIWCWTITLSDLDISWPVKLSGSVSSQYLTALLMVAPQAIGDVEIEIVDKLISVPYVEVTLKLIERSPGNAYAEGDASSASYFLAGAAVTAY</sequence>
<dbReference type="InterPro" id="IPR013792">
    <property type="entry name" value="RNA3'P_cycl/enolpyr_Trfase_a/b"/>
</dbReference>
<dbReference type="AlphaFoldDB" id="A0ABD1PAB7"/>
<evidence type="ECO:0000256" key="1">
    <source>
        <dbReference type="ARBA" id="ARBA00022679"/>
    </source>
</evidence>
<proteinExistence type="predicted"/>
<dbReference type="GO" id="GO:0016740">
    <property type="term" value="F:transferase activity"/>
    <property type="evidence" value="ECO:0007669"/>
    <property type="project" value="UniProtKB-KW"/>
</dbReference>